<feature type="domain" description="ATP synthase A/B type C-terminal" evidence="16">
    <location>
        <begin position="210"/>
        <end position="297"/>
    </location>
</feature>
<keyword evidence="12" id="KW-0472">Membrane</keyword>
<evidence type="ECO:0000256" key="15">
    <source>
        <dbReference type="ARBA" id="ARBA00048383"/>
    </source>
</evidence>
<comment type="similarity">
    <text evidence="3">Belongs to the ATPase alpha/beta chains family.</text>
</comment>
<dbReference type="Proteomes" id="UP000237144">
    <property type="component" value="Unassembled WGS sequence"/>
</dbReference>
<keyword evidence="9" id="KW-0067">ATP-binding</keyword>
<keyword evidence="8 17" id="KW-0378">Hydrolase</keyword>
<dbReference type="InterPro" id="IPR050053">
    <property type="entry name" value="ATPase_alpha/beta_chains"/>
</dbReference>
<keyword evidence="14" id="KW-0066">ATP synthesis</keyword>
<dbReference type="InterPro" id="IPR029021">
    <property type="entry name" value="Prot-tyrosine_phosphatase-like"/>
</dbReference>
<gene>
    <name evidence="17" type="ORF">BMF94_2575</name>
</gene>
<keyword evidence="10" id="KW-1278">Translocase</keyword>
<dbReference type="CDD" id="cd18110">
    <property type="entry name" value="ATP-synt_F1_beta_C"/>
    <property type="match status" value="1"/>
</dbReference>
<name>A0A2S5BCB6_9BASI</name>
<evidence type="ECO:0000256" key="7">
    <source>
        <dbReference type="ARBA" id="ARBA00022741"/>
    </source>
</evidence>
<keyword evidence="6" id="KW-0963">Cytoplasm</keyword>
<comment type="subcellular location">
    <subcellularLocation>
        <location evidence="2">Cytoplasm</location>
    </subcellularLocation>
    <subcellularLocation>
        <location evidence="1">Membrane</location>
    </subcellularLocation>
</comment>
<dbReference type="GO" id="GO:0046933">
    <property type="term" value="F:proton-transporting ATP synthase activity, rotational mechanism"/>
    <property type="evidence" value="ECO:0007669"/>
    <property type="project" value="TreeGrafter"/>
</dbReference>
<dbReference type="Pfam" id="PF22919">
    <property type="entry name" value="ATP-synt_VA_C"/>
    <property type="match status" value="1"/>
</dbReference>
<keyword evidence="7" id="KW-0547">Nucleotide-binding</keyword>
<evidence type="ECO:0000256" key="13">
    <source>
        <dbReference type="ARBA" id="ARBA00023196"/>
    </source>
</evidence>
<comment type="catalytic activity">
    <reaction evidence="15">
        <text>ATP + H2O + 4 H(+)(in) = ADP + phosphate + 5 H(+)(out)</text>
        <dbReference type="Rhea" id="RHEA:57720"/>
        <dbReference type="ChEBI" id="CHEBI:15377"/>
        <dbReference type="ChEBI" id="CHEBI:15378"/>
        <dbReference type="ChEBI" id="CHEBI:30616"/>
        <dbReference type="ChEBI" id="CHEBI:43474"/>
        <dbReference type="ChEBI" id="CHEBI:456216"/>
        <dbReference type="EC" id="7.1.2.2"/>
    </reaction>
</comment>
<dbReference type="Gene3D" id="1.10.1140.10">
    <property type="entry name" value="Bovine Mitochondrial F1-atpase, Atp Synthase Beta Chain, Chain D, domain 3"/>
    <property type="match status" value="1"/>
</dbReference>
<dbReference type="GO" id="GO:0042776">
    <property type="term" value="P:proton motive force-driven mitochondrial ATP synthesis"/>
    <property type="evidence" value="ECO:0007669"/>
    <property type="project" value="TreeGrafter"/>
</dbReference>
<evidence type="ECO:0000256" key="11">
    <source>
        <dbReference type="ARBA" id="ARBA00023065"/>
    </source>
</evidence>
<dbReference type="PANTHER" id="PTHR15184">
    <property type="entry name" value="ATP SYNTHASE"/>
    <property type="match status" value="1"/>
</dbReference>
<keyword evidence="13" id="KW-0139">CF(1)</keyword>
<organism evidence="17 18">
    <name type="scientific">Rhodotorula taiwanensis</name>
    <dbReference type="NCBI Taxonomy" id="741276"/>
    <lineage>
        <taxon>Eukaryota</taxon>
        <taxon>Fungi</taxon>
        <taxon>Dikarya</taxon>
        <taxon>Basidiomycota</taxon>
        <taxon>Pucciniomycotina</taxon>
        <taxon>Microbotryomycetes</taxon>
        <taxon>Sporidiobolales</taxon>
        <taxon>Sporidiobolaceae</taxon>
        <taxon>Rhodotorula</taxon>
    </lineage>
</organism>
<evidence type="ECO:0000256" key="12">
    <source>
        <dbReference type="ARBA" id="ARBA00023136"/>
    </source>
</evidence>
<dbReference type="Pfam" id="PF03162">
    <property type="entry name" value="Y_phosphatase2"/>
    <property type="match status" value="1"/>
</dbReference>
<evidence type="ECO:0000256" key="9">
    <source>
        <dbReference type="ARBA" id="ARBA00022840"/>
    </source>
</evidence>
<dbReference type="SUPFAM" id="SSF52799">
    <property type="entry name" value="(Phosphotyrosine protein) phosphatases II"/>
    <property type="match status" value="1"/>
</dbReference>
<dbReference type="EC" id="7.1.2.2" evidence="4"/>
<dbReference type="PANTHER" id="PTHR15184:SF71">
    <property type="entry name" value="ATP SYNTHASE SUBUNIT BETA, MITOCHONDRIAL"/>
    <property type="match status" value="1"/>
</dbReference>
<evidence type="ECO:0000256" key="1">
    <source>
        <dbReference type="ARBA" id="ARBA00004370"/>
    </source>
</evidence>
<keyword evidence="18" id="KW-1185">Reference proteome</keyword>
<dbReference type="GO" id="GO:0005524">
    <property type="term" value="F:ATP binding"/>
    <property type="evidence" value="ECO:0007669"/>
    <property type="project" value="UniProtKB-KW"/>
</dbReference>
<evidence type="ECO:0000256" key="10">
    <source>
        <dbReference type="ARBA" id="ARBA00022967"/>
    </source>
</evidence>
<evidence type="ECO:0000256" key="14">
    <source>
        <dbReference type="ARBA" id="ARBA00023310"/>
    </source>
</evidence>
<dbReference type="PRINTS" id="PR01911">
    <property type="entry name" value="PFDSPHPHTASE"/>
</dbReference>
<evidence type="ECO:0000256" key="3">
    <source>
        <dbReference type="ARBA" id="ARBA00008936"/>
    </source>
</evidence>
<evidence type="ECO:0000313" key="17">
    <source>
        <dbReference type="EMBL" id="POY74381.1"/>
    </source>
</evidence>
<sequence length="331" mass="37663">MPASLIETLVAQREESTEVLFPPLNFAQVLPGIYRSGHPNKGNFPFLDALDLKTIMYLSTDEYRHDTRTWATEKGLNIIHLPIDVSKDPTVEVDEGLVRQAIEVVLDTRNLPILIHDNKGRFLPSLVCAILRLVCDWTLDGALNEYRRFLPSTEDWIRDDPAKVSKKRDKERIADIQLIDRFPLETLTFDPRFAPIWLKKHEGIAAVWTRVFVGQEHYDTATQVQKLLQDYKGLQDIIAILGMDELSEADKLTVERARKVQRFMSQPFAVAEAFTGMEGRLVALKETVKSFQRILAGEFDHLPENAFYMVGDIADAEKKAEKLAAEISEGN</sequence>
<dbReference type="InterPro" id="IPR004861">
    <property type="entry name" value="Siw14-like"/>
</dbReference>
<evidence type="ECO:0000259" key="16">
    <source>
        <dbReference type="Pfam" id="PF22919"/>
    </source>
</evidence>
<keyword evidence="5" id="KW-0813">Transport</keyword>
<evidence type="ECO:0000256" key="2">
    <source>
        <dbReference type="ARBA" id="ARBA00004496"/>
    </source>
</evidence>
<evidence type="ECO:0000256" key="8">
    <source>
        <dbReference type="ARBA" id="ARBA00022801"/>
    </source>
</evidence>
<dbReference type="OrthoDB" id="6375174at2759"/>
<evidence type="ECO:0000256" key="4">
    <source>
        <dbReference type="ARBA" id="ARBA00012473"/>
    </source>
</evidence>
<accession>A0A2S5BCB6</accession>
<dbReference type="GO" id="GO:0016791">
    <property type="term" value="F:phosphatase activity"/>
    <property type="evidence" value="ECO:0007669"/>
    <property type="project" value="InterPro"/>
</dbReference>
<dbReference type="AlphaFoldDB" id="A0A2S5BCB6"/>
<proteinExistence type="inferred from homology"/>
<dbReference type="EMBL" id="PJQD01000025">
    <property type="protein sequence ID" value="POY74381.1"/>
    <property type="molecule type" value="Genomic_DNA"/>
</dbReference>
<dbReference type="STRING" id="741276.A0A2S5BCB6"/>
<dbReference type="InterPro" id="IPR055190">
    <property type="entry name" value="ATP-synt_VA_C"/>
</dbReference>
<keyword evidence="11" id="KW-0406">Ion transport</keyword>
<dbReference type="SUPFAM" id="SSF47917">
    <property type="entry name" value="C-terminal domain of alpha and beta subunits of F1 ATP synthase"/>
    <property type="match status" value="1"/>
</dbReference>
<dbReference type="GO" id="GO:0045259">
    <property type="term" value="C:proton-transporting ATP synthase complex"/>
    <property type="evidence" value="ECO:0007669"/>
    <property type="project" value="UniProtKB-KW"/>
</dbReference>
<dbReference type="GO" id="GO:0005739">
    <property type="term" value="C:mitochondrion"/>
    <property type="evidence" value="ECO:0007669"/>
    <property type="project" value="GOC"/>
</dbReference>
<evidence type="ECO:0000256" key="5">
    <source>
        <dbReference type="ARBA" id="ARBA00022448"/>
    </source>
</evidence>
<dbReference type="FunFam" id="3.90.190.10:FF:000035">
    <property type="entry name" value="Tyrosine phosphatase, putative"/>
    <property type="match status" value="1"/>
</dbReference>
<dbReference type="FunFam" id="1.10.1140.10:FF:000001">
    <property type="entry name" value="ATP synthase subunit beta"/>
    <property type="match status" value="1"/>
</dbReference>
<dbReference type="InterPro" id="IPR020428">
    <property type="entry name" value="PFA-DSPs"/>
</dbReference>
<evidence type="ECO:0000313" key="18">
    <source>
        <dbReference type="Proteomes" id="UP000237144"/>
    </source>
</evidence>
<dbReference type="Gene3D" id="3.90.190.10">
    <property type="entry name" value="Protein tyrosine phosphatase superfamily"/>
    <property type="match status" value="1"/>
</dbReference>
<comment type="caution">
    <text evidence="17">The sequence shown here is derived from an EMBL/GenBank/DDBJ whole genome shotgun (WGS) entry which is preliminary data.</text>
</comment>
<protein>
    <recommendedName>
        <fullName evidence="4">H(+)-transporting two-sector ATPase</fullName>
        <ecNumber evidence="4">7.1.2.2</ecNumber>
    </recommendedName>
</protein>
<reference evidence="17 18" key="1">
    <citation type="journal article" date="2018" name="Front. Microbiol.">
        <title>Prospects for Fungal Bioremediation of Acidic Radioactive Waste Sites: Characterization and Genome Sequence of Rhodotorula taiwanensis MD1149.</title>
        <authorList>
            <person name="Tkavc R."/>
            <person name="Matrosova V.Y."/>
            <person name="Grichenko O.E."/>
            <person name="Gostincar C."/>
            <person name="Volpe R.P."/>
            <person name="Klimenkova P."/>
            <person name="Gaidamakova E.K."/>
            <person name="Zhou C.E."/>
            <person name="Stewart B.J."/>
            <person name="Lyman M.G."/>
            <person name="Malfatti S.A."/>
            <person name="Rubinfeld B."/>
            <person name="Courtot M."/>
            <person name="Singh J."/>
            <person name="Dalgard C.L."/>
            <person name="Hamilton T."/>
            <person name="Frey K.G."/>
            <person name="Gunde-Cimerman N."/>
            <person name="Dugan L."/>
            <person name="Daly M.J."/>
        </authorList>
    </citation>
    <scope>NUCLEOTIDE SEQUENCE [LARGE SCALE GENOMIC DNA]</scope>
    <source>
        <strain evidence="17 18">MD1149</strain>
    </source>
</reference>
<evidence type="ECO:0000256" key="6">
    <source>
        <dbReference type="ARBA" id="ARBA00022490"/>
    </source>
</evidence>
<dbReference type="InterPro" id="IPR024034">
    <property type="entry name" value="ATPase_F1/V1_b/a_C"/>
</dbReference>